<reference evidence="11 12" key="1">
    <citation type="journal article" date="2016" name="Mol. Biol. Evol.">
        <title>Comparative Genomics of Early-Diverging Mushroom-Forming Fungi Provides Insights into the Origins of Lignocellulose Decay Capabilities.</title>
        <authorList>
            <person name="Nagy L.G."/>
            <person name="Riley R."/>
            <person name="Tritt A."/>
            <person name="Adam C."/>
            <person name="Daum C."/>
            <person name="Floudas D."/>
            <person name="Sun H."/>
            <person name="Yadav J.S."/>
            <person name="Pangilinan J."/>
            <person name="Larsson K.H."/>
            <person name="Matsuura K."/>
            <person name="Barry K."/>
            <person name="Labutti K."/>
            <person name="Kuo R."/>
            <person name="Ohm R.A."/>
            <person name="Bhattacharya S.S."/>
            <person name="Shirouzu T."/>
            <person name="Yoshinaga Y."/>
            <person name="Martin F.M."/>
            <person name="Grigoriev I.V."/>
            <person name="Hibbett D.S."/>
        </authorList>
    </citation>
    <scope>NUCLEOTIDE SEQUENCE [LARGE SCALE GENOMIC DNA]</scope>
    <source>
        <strain evidence="11 12">CBS 109695</strain>
    </source>
</reference>
<evidence type="ECO:0000259" key="10">
    <source>
        <dbReference type="PROSITE" id="PS50850"/>
    </source>
</evidence>
<dbReference type="InterPro" id="IPR050360">
    <property type="entry name" value="MFS_Sugar_Transporters"/>
</dbReference>
<dbReference type="GO" id="GO:0016020">
    <property type="term" value="C:membrane"/>
    <property type="evidence" value="ECO:0007669"/>
    <property type="project" value="UniProtKB-SubCell"/>
</dbReference>
<dbReference type="PROSITE" id="PS00217">
    <property type="entry name" value="SUGAR_TRANSPORT_2"/>
    <property type="match status" value="1"/>
</dbReference>
<keyword evidence="4 9" id="KW-0812">Transmembrane</keyword>
<feature type="transmembrane region" description="Helical" evidence="9">
    <location>
        <begin position="345"/>
        <end position="364"/>
    </location>
</feature>
<dbReference type="Gene3D" id="1.20.1250.20">
    <property type="entry name" value="MFS general substrate transporter like domains"/>
    <property type="match status" value="1"/>
</dbReference>
<dbReference type="PANTHER" id="PTHR48022">
    <property type="entry name" value="PLASTIDIC GLUCOSE TRANSPORTER 4"/>
    <property type="match status" value="1"/>
</dbReference>
<dbReference type="InterPro" id="IPR020846">
    <property type="entry name" value="MFS_dom"/>
</dbReference>
<dbReference type="Proteomes" id="UP000076532">
    <property type="component" value="Unassembled WGS sequence"/>
</dbReference>
<dbReference type="PANTHER" id="PTHR48022:SF77">
    <property type="entry name" value="MAJOR FACILITATOR SUPERFAMILY (MFS) PROFILE DOMAIN-CONTAINING PROTEIN"/>
    <property type="match status" value="1"/>
</dbReference>
<evidence type="ECO:0000256" key="5">
    <source>
        <dbReference type="ARBA" id="ARBA00022989"/>
    </source>
</evidence>
<dbReference type="FunFam" id="1.20.1250.20:FF:000078">
    <property type="entry name" value="MFS maltose transporter, putative"/>
    <property type="match status" value="1"/>
</dbReference>
<keyword evidence="6 9" id="KW-0472">Membrane</keyword>
<dbReference type="InterPro" id="IPR005828">
    <property type="entry name" value="MFS_sugar_transport-like"/>
</dbReference>
<dbReference type="EMBL" id="KV417514">
    <property type="protein sequence ID" value="KZP26527.1"/>
    <property type="molecule type" value="Genomic_DNA"/>
</dbReference>
<comment type="subcellular location">
    <subcellularLocation>
        <location evidence="1">Membrane</location>
        <topology evidence="1">Multi-pass membrane protein</topology>
    </subcellularLocation>
</comment>
<evidence type="ECO:0000256" key="8">
    <source>
        <dbReference type="RuleBase" id="RU003346"/>
    </source>
</evidence>
<dbReference type="GO" id="GO:0005351">
    <property type="term" value="F:carbohydrate:proton symporter activity"/>
    <property type="evidence" value="ECO:0007669"/>
    <property type="project" value="TreeGrafter"/>
</dbReference>
<dbReference type="InterPro" id="IPR036259">
    <property type="entry name" value="MFS_trans_sf"/>
</dbReference>
<feature type="transmembrane region" description="Helical" evidence="9">
    <location>
        <begin position="21"/>
        <end position="38"/>
    </location>
</feature>
<evidence type="ECO:0000256" key="3">
    <source>
        <dbReference type="ARBA" id="ARBA00022448"/>
    </source>
</evidence>
<dbReference type="AlphaFoldDB" id="A0A166PWQ0"/>
<feature type="transmembrane region" description="Helical" evidence="9">
    <location>
        <begin position="317"/>
        <end position="338"/>
    </location>
</feature>
<evidence type="ECO:0000256" key="9">
    <source>
        <dbReference type="SAM" id="Phobius"/>
    </source>
</evidence>
<feature type="domain" description="Major facilitator superfamily (MFS) profile" evidence="10">
    <location>
        <begin position="25"/>
        <end position="476"/>
    </location>
</feature>
<comment type="catalytic activity">
    <reaction evidence="7">
        <text>myo-inositol(out) + H(+)(out) = myo-inositol(in) + H(+)(in)</text>
        <dbReference type="Rhea" id="RHEA:60364"/>
        <dbReference type="ChEBI" id="CHEBI:15378"/>
        <dbReference type="ChEBI" id="CHEBI:17268"/>
    </reaction>
</comment>
<feature type="transmembrane region" description="Helical" evidence="9">
    <location>
        <begin position="418"/>
        <end position="441"/>
    </location>
</feature>
<evidence type="ECO:0000256" key="2">
    <source>
        <dbReference type="ARBA" id="ARBA00010992"/>
    </source>
</evidence>
<sequence length="540" mass="58151">MGGGAALTKSTEPFVFAHHRWALVYCSFFVLGAVLYGYDGTYFTGIVAMNSFLRRFGDTVTNGSPALKSGTLSLLSSIVQVGELLGSLTATVIGGVGGRRGGLIAACFFVSLGAIIQLAADGSIAQLTVGRLVLGMGIGQISNCVPLYLSESSPAAIRGIVVGSWQLLLAIGQVIGACVDQGTHTIPYPSTAGYRIPIGLNFVIPLVVFLFIWFIPESPRWLVSRGRDDKARENLLRINRGNPNYDVDKGLWEYKEDVRRSEESGGGSWASLFTDKVELRKLISTFGVLAGQQIGGVQFIFSYATVIATDLQLANPFLITIIIDIIEVLGVIVGFFIIERVGRKTLIIWCSVVEIISMLIIGGLASGPQIAPTVPPEKYGQAAIAFICIYVFAFNVSWGPLAWSVATEMCVGPNRSKIMGIGTAAFWIVAWAVTFTLPYLYNPVGGAGLGLKIGYIYSGGCILSALFVWLYIGETRGRTLEEINEMFARQVPARKWSSYKCDIATYGDGDRKVGKDGLGLNADEKVEDADIKDVDSKPNV</sequence>
<dbReference type="PRINTS" id="PR00171">
    <property type="entry name" value="SUGRTRNSPORT"/>
</dbReference>
<dbReference type="InterPro" id="IPR003663">
    <property type="entry name" value="Sugar/inositol_transpt"/>
</dbReference>
<feature type="transmembrane region" description="Helical" evidence="9">
    <location>
        <begin position="74"/>
        <end position="96"/>
    </location>
</feature>
<evidence type="ECO:0000256" key="6">
    <source>
        <dbReference type="ARBA" id="ARBA00023136"/>
    </source>
</evidence>
<evidence type="ECO:0000313" key="12">
    <source>
        <dbReference type="Proteomes" id="UP000076532"/>
    </source>
</evidence>
<keyword evidence="12" id="KW-1185">Reference proteome</keyword>
<evidence type="ECO:0000256" key="4">
    <source>
        <dbReference type="ARBA" id="ARBA00022692"/>
    </source>
</evidence>
<dbReference type="NCBIfam" id="TIGR00879">
    <property type="entry name" value="SP"/>
    <property type="match status" value="1"/>
</dbReference>
<feature type="transmembrane region" description="Helical" evidence="9">
    <location>
        <begin position="103"/>
        <end position="120"/>
    </location>
</feature>
<dbReference type="OrthoDB" id="6612291at2759"/>
<comment type="similarity">
    <text evidence="2 8">Belongs to the major facilitator superfamily. Sugar transporter (TC 2.A.1.1) family.</text>
</comment>
<dbReference type="InterPro" id="IPR005829">
    <property type="entry name" value="Sugar_transporter_CS"/>
</dbReference>
<evidence type="ECO:0000256" key="7">
    <source>
        <dbReference type="ARBA" id="ARBA00049119"/>
    </source>
</evidence>
<name>A0A166PWQ0_9AGAM</name>
<feature type="transmembrane region" description="Helical" evidence="9">
    <location>
        <begin position="282"/>
        <end position="305"/>
    </location>
</feature>
<proteinExistence type="inferred from homology"/>
<dbReference type="STRING" id="436010.A0A166PWQ0"/>
<feature type="transmembrane region" description="Helical" evidence="9">
    <location>
        <begin position="453"/>
        <end position="472"/>
    </location>
</feature>
<dbReference type="SUPFAM" id="SSF103473">
    <property type="entry name" value="MFS general substrate transporter"/>
    <property type="match status" value="1"/>
</dbReference>
<organism evidence="11 12">
    <name type="scientific">Athelia psychrophila</name>
    <dbReference type="NCBI Taxonomy" id="1759441"/>
    <lineage>
        <taxon>Eukaryota</taxon>
        <taxon>Fungi</taxon>
        <taxon>Dikarya</taxon>
        <taxon>Basidiomycota</taxon>
        <taxon>Agaricomycotina</taxon>
        <taxon>Agaricomycetes</taxon>
        <taxon>Agaricomycetidae</taxon>
        <taxon>Atheliales</taxon>
        <taxon>Atheliaceae</taxon>
        <taxon>Athelia</taxon>
    </lineage>
</organism>
<keyword evidence="3 8" id="KW-0813">Transport</keyword>
<protein>
    <submittedName>
        <fullName evidence="11">General substrate transporter</fullName>
    </submittedName>
</protein>
<dbReference type="Pfam" id="PF00083">
    <property type="entry name" value="Sugar_tr"/>
    <property type="match status" value="1"/>
</dbReference>
<dbReference type="PROSITE" id="PS00216">
    <property type="entry name" value="SUGAR_TRANSPORT_1"/>
    <property type="match status" value="1"/>
</dbReference>
<dbReference type="PROSITE" id="PS50850">
    <property type="entry name" value="MFS"/>
    <property type="match status" value="1"/>
</dbReference>
<accession>A0A166PWQ0</accession>
<feature type="transmembrane region" description="Helical" evidence="9">
    <location>
        <begin position="196"/>
        <end position="215"/>
    </location>
</feature>
<evidence type="ECO:0000313" key="11">
    <source>
        <dbReference type="EMBL" id="KZP26527.1"/>
    </source>
</evidence>
<feature type="transmembrane region" description="Helical" evidence="9">
    <location>
        <begin position="384"/>
        <end position="406"/>
    </location>
</feature>
<gene>
    <name evidence="11" type="ORF">FIBSPDRAFT_819552</name>
</gene>
<evidence type="ECO:0000256" key="1">
    <source>
        <dbReference type="ARBA" id="ARBA00004141"/>
    </source>
</evidence>
<keyword evidence="5 9" id="KW-1133">Transmembrane helix</keyword>